<evidence type="ECO:0000256" key="2">
    <source>
        <dbReference type="ARBA" id="ARBA00022679"/>
    </source>
</evidence>
<evidence type="ECO:0000313" key="7">
    <source>
        <dbReference type="Proteomes" id="UP000199651"/>
    </source>
</evidence>
<dbReference type="GO" id="GO:0004048">
    <property type="term" value="F:anthranilate phosphoribosyltransferase activity"/>
    <property type="evidence" value="ECO:0007669"/>
    <property type="project" value="InterPro"/>
</dbReference>
<gene>
    <name evidence="6" type="ORF">SAMN05192558_107326</name>
</gene>
<evidence type="ECO:0000313" key="6">
    <source>
        <dbReference type="EMBL" id="SDP25174.1"/>
    </source>
</evidence>
<dbReference type="Proteomes" id="UP000199651">
    <property type="component" value="Unassembled WGS sequence"/>
</dbReference>
<evidence type="ECO:0000256" key="3">
    <source>
        <dbReference type="ARBA" id="ARBA00022822"/>
    </source>
</evidence>
<dbReference type="OrthoDB" id="5145355at2"/>
<keyword evidence="2 6" id="KW-0808">Transferase</keyword>
<name>A0A1H0R6Q9_9PSEU</name>
<dbReference type="STRING" id="504798.SAMN05421871_104325"/>
<organism evidence="6 7">
    <name type="scientific">Actinokineospora alba</name>
    <dbReference type="NCBI Taxonomy" id="504798"/>
    <lineage>
        <taxon>Bacteria</taxon>
        <taxon>Bacillati</taxon>
        <taxon>Actinomycetota</taxon>
        <taxon>Actinomycetes</taxon>
        <taxon>Pseudonocardiales</taxon>
        <taxon>Pseudonocardiaceae</taxon>
        <taxon>Actinokineospora</taxon>
    </lineage>
</organism>
<dbReference type="Gene3D" id="3.40.1030.10">
    <property type="entry name" value="Nucleoside phosphorylase/phosphoribosyltransferase catalytic domain"/>
    <property type="match status" value="1"/>
</dbReference>
<keyword evidence="3" id="KW-0028">Amino-acid biosynthesis</keyword>
<keyword evidence="1 6" id="KW-0328">Glycosyltransferase</keyword>
<dbReference type="AlphaFoldDB" id="A0A1H0R6Q9"/>
<protein>
    <submittedName>
        <fullName evidence="6">Anthranilate phosphoribosyltransferase</fullName>
    </submittedName>
</protein>
<keyword evidence="7" id="KW-1185">Reference proteome</keyword>
<dbReference type="InterPro" id="IPR000312">
    <property type="entry name" value="Glycosyl_Trfase_fam3"/>
</dbReference>
<dbReference type="InterPro" id="IPR035902">
    <property type="entry name" value="Nuc_phospho_transferase"/>
</dbReference>
<dbReference type="GO" id="GO:0005829">
    <property type="term" value="C:cytosol"/>
    <property type="evidence" value="ECO:0007669"/>
    <property type="project" value="TreeGrafter"/>
</dbReference>
<reference evidence="7" key="1">
    <citation type="submission" date="2016-10" db="EMBL/GenBank/DDBJ databases">
        <authorList>
            <person name="Varghese N."/>
            <person name="Submissions S."/>
        </authorList>
    </citation>
    <scope>NUCLEOTIDE SEQUENCE [LARGE SCALE GENOMIC DNA]</scope>
    <source>
        <strain evidence="7">IBRC-M 10655</strain>
    </source>
</reference>
<keyword evidence="4" id="KW-0057">Aromatic amino acid biosynthesis</keyword>
<evidence type="ECO:0000256" key="4">
    <source>
        <dbReference type="ARBA" id="ARBA00023141"/>
    </source>
</evidence>
<dbReference type="SUPFAM" id="SSF52418">
    <property type="entry name" value="Nucleoside phosphorylase/phosphoribosyltransferase catalytic domain"/>
    <property type="match status" value="1"/>
</dbReference>
<dbReference type="InterPro" id="IPR005940">
    <property type="entry name" value="Anthranilate_Pribosyl_Tfrase"/>
</dbReference>
<feature type="domain" description="Glycosyl transferase family 3" evidence="5">
    <location>
        <begin position="74"/>
        <end position="324"/>
    </location>
</feature>
<keyword evidence="3" id="KW-0822">Tryptophan biosynthesis</keyword>
<dbReference type="EMBL" id="FNJB01000007">
    <property type="protein sequence ID" value="SDP25174.1"/>
    <property type="molecule type" value="Genomic_DNA"/>
</dbReference>
<dbReference type="Pfam" id="PF00591">
    <property type="entry name" value="Glycos_transf_3"/>
    <property type="match status" value="1"/>
</dbReference>
<sequence>MSDLLVELTRREHPVDMATWRSFLDRLRARRLTRGEAAAVLTSLTTAMPDDLSLTALFDALAERRTADDEFPGAVNIVGTGGGPRTFNVSTAAAIVAAAMGVRVLKTGSRAYTSRVGSFDLLDRLGIGLADSAEQAADALDRFGVAFAGYFVYPPEIAMLAREVLPLDVRVVGRFINTVGPFLAQVSVPAQFTGVSRRADLTALRALAVRTPRRRTWLCANEIGADEALSFADNVIHRCDRGDVTEIGPATLPLHAGDLRDLAPPADLGAVADHFRGVLAGDAPPAAVQTVCLNAATLAVLSGAHATWNTAFDAAETAVRDGAATDLLARLSAGDRTAVAHG</sequence>
<dbReference type="RefSeq" id="WP_091378053.1">
    <property type="nucleotide sequence ID" value="NZ_FNDV01000004.1"/>
</dbReference>
<dbReference type="PANTHER" id="PTHR43285:SF2">
    <property type="entry name" value="ANTHRANILATE PHOSPHORIBOSYLTRANSFERASE"/>
    <property type="match status" value="1"/>
</dbReference>
<evidence type="ECO:0000259" key="5">
    <source>
        <dbReference type="Pfam" id="PF00591"/>
    </source>
</evidence>
<evidence type="ECO:0000256" key="1">
    <source>
        <dbReference type="ARBA" id="ARBA00022676"/>
    </source>
</evidence>
<dbReference type="GO" id="GO:0000162">
    <property type="term" value="P:L-tryptophan biosynthetic process"/>
    <property type="evidence" value="ECO:0007669"/>
    <property type="project" value="UniProtKB-KW"/>
</dbReference>
<accession>A0A1H0R6Q9</accession>
<dbReference type="PANTHER" id="PTHR43285">
    <property type="entry name" value="ANTHRANILATE PHOSPHORIBOSYLTRANSFERASE"/>
    <property type="match status" value="1"/>
</dbReference>
<proteinExistence type="predicted"/>